<keyword evidence="9" id="KW-0560">Oxidoreductase</keyword>
<dbReference type="PROSITE" id="PS51085">
    <property type="entry name" value="2FE2S_FER_2"/>
    <property type="match status" value="1"/>
</dbReference>
<gene>
    <name evidence="9" type="ORF">HMPREF0762_00064</name>
</gene>
<keyword evidence="5" id="KW-0411">Iron-sulfur</keyword>
<dbReference type="NCBIfam" id="TIGR02512">
    <property type="entry name" value="FeFe_hydrog_A"/>
    <property type="match status" value="1"/>
</dbReference>
<dbReference type="GO" id="GO:0051539">
    <property type="term" value="F:4 iron, 4 sulfur cluster binding"/>
    <property type="evidence" value="ECO:0007669"/>
    <property type="project" value="UniProtKB-KW"/>
</dbReference>
<dbReference type="SMART" id="SM00929">
    <property type="entry name" value="NADH-G_4Fe-4S_3"/>
    <property type="match status" value="1"/>
</dbReference>
<dbReference type="InterPro" id="IPR036010">
    <property type="entry name" value="2Fe-2S_ferredoxin-like_sf"/>
</dbReference>
<dbReference type="Pfam" id="PF10588">
    <property type="entry name" value="NADH-G_4Fe-4S_3"/>
    <property type="match status" value="1"/>
</dbReference>
<dbReference type="PROSITE" id="PS00198">
    <property type="entry name" value="4FE4S_FER_1"/>
    <property type="match status" value="1"/>
</dbReference>
<dbReference type="EC" id="1.12.-.-" evidence="9"/>
<dbReference type="CDD" id="cd00207">
    <property type="entry name" value="fer2"/>
    <property type="match status" value="1"/>
</dbReference>
<comment type="caution">
    <text evidence="9">The sequence shown here is derived from an EMBL/GenBank/DDBJ whole genome shotgun (WGS) entry which is preliminary data.</text>
</comment>
<evidence type="ECO:0000259" key="8">
    <source>
        <dbReference type="PROSITE" id="PS51839"/>
    </source>
</evidence>
<keyword evidence="3" id="KW-0677">Repeat</keyword>
<dbReference type="OrthoDB" id="9759518at2"/>
<feature type="domain" description="2Fe-2S ferredoxin-type" evidence="6">
    <location>
        <begin position="1"/>
        <end position="78"/>
    </location>
</feature>
<dbReference type="InterPro" id="IPR003149">
    <property type="entry name" value="Fe_hydrogenase_ssu"/>
</dbReference>
<proteinExistence type="predicted"/>
<dbReference type="Pfam" id="PF13510">
    <property type="entry name" value="Fer2_4"/>
    <property type="match status" value="1"/>
</dbReference>
<dbReference type="EMBL" id="ACUX02000004">
    <property type="protein sequence ID" value="EEZ61977.1"/>
    <property type="molecule type" value="Genomic_DNA"/>
</dbReference>
<dbReference type="PROSITE" id="PS51379">
    <property type="entry name" value="4FE4S_FER_2"/>
    <property type="match status" value="2"/>
</dbReference>
<dbReference type="Pfam" id="PF02906">
    <property type="entry name" value="Fe_hyd_lg_C"/>
    <property type="match status" value="1"/>
</dbReference>
<evidence type="ECO:0000313" key="9">
    <source>
        <dbReference type="EMBL" id="EEZ61977.1"/>
    </source>
</evidence>
<dbReference type="InterPro" id="IPR009016">
    <property type="entry name" value="Fe_hydrogenase"/>
</dbReference>
<dbReference type="Gene3D" id="3.10.20.740">
    <property type="match status" value="1"/>
</dbReference>
<evidence type="ECO:0000256" key="3">
    <source>
        <dbReference type="ARBA" id="ARBA00022737"/>
    </source>
</evidence>
<dbReference type="InterPro" id="IPR004108">
    <property type="entry name" value="Fe_hydrogenase_lsu_C"/>
</dbReference>
<feature type="domain" description="4Fe-4S ferredoxin-type" evidence="7">
    <location>
        <begin position="181"/>
        <end position="209"/>
    </location>
</feature>
<evidence type="ECO:0000313" key="10">
    <source>
        <dbReference type="Proteomes" id="UP000006001"/>
    </source>
</evidence>
<dbReference type="PROSITE" id="PS51839">
    <property type="entry name" value="4FE4S_HC3"/>
    <property type="match status" value="1"/>
</dbReference>
<dbReference type="HOGENOM" id="CLU_018240_2_1_11"/>
<dbReference type="Gene3D" id="3.30.70.20">
    <property type="match status" value="1"/>
</dbReference>
<dbReference type="Gene3D" id="3.40.50.1780">
    <property type="match status" value="1"/>
</dbReference>
<dbReference type="GeneID" id="85006750"/>
<dbReference type="SUPFAM" id="SSF53920">
    <property type="entry name" value="Fe-only hydrogenase"/>
    <property type="match status" value="1"/>
</dbReference>
<dbReference type="SUPFAM" id="SSF54292">
    <property type="entry name" value="2Fe-2S ferredoxin-like"/>
    <property type="match status" value="1"/>
</dbReference>
<keyword evidence="2" id="KW-0479">Metal-binding</keyword>
<evidence type="ECO:0000256" key="2">
    <source>
        <dbReference type="ARBA" id="ARBA00022723"/>
    </source>
</evidence>
<dbReference type="Pfam" id="PF02256">
    <property type="entry name" value="Fe_hyd_SSU"/>
    <property type="match status" value="1"/>
</dbReference>
<feature type="domain" description="4Fe-4S His(Cys)3-ligated-type" evidence="8">
    <location>
        <begin position="78"/>
        <end position="117"/>
    </location>
</feature>
<dbReference type="SUPFAM" id="SSF54862">
    <property type="entry name" value="4Fe-4S ferredoxins"/>
    <property type="match status" value="1"/>
</dbReference>
<evidence type="ECO:0000259" key="6">
    <source>
        <dbReference type="PROSITE" id="PS51085"/>
    </source>
</evidence>
<dbReference type="GO" id="GO:0005506">
    <property type="term" value="F:iron ion binding"/>
    <property type="evidence" value="ECO:0007669"/>
    <property type="project" value="InterPro"/>
</dbReference>
<dbReference type="Proteomes" id="UP000006001">
    <property type="component" value="Unassembled WGS sequence"/>
</dbReference>
<dbReference type="AlphaFoldDB" id="D0WE39"/>
<dbReference type="Pfam" id="PF12838">
    <property type="entry name" value="Fer4_7"/>
    <property type="match status" value="1"/>
</dbReference>
<evidence type="ECO:0000256" key="1">
    <source>
        <dbReference type="ARBA" id="ARBA00022485"/>
    </source>
</evidence>
<dbReference type="RefSeq" id="WP_006361310.1">
    <property type="nucleotide sequence ID" value="NZ_GG700630.1"/>
</dbReference>
<dbReference type="eggNOG" id="COG4624">
    <property type="taxonomic scope" value="Bacteria"/>
</dbReference>
<evidence type="ECO:0000256" key="5">
    <source>
        <dbReference type="ARBA" id="ARBA00023014"/>
    </source>
</evidence>
<dbReference type="SMART" id="SM00902">
    <property type="entry name" value="Fe_hyd_SSU"/>
    <property type="match status" value="1"/>
</dbReference>
<dbReference type="eggNOG" id="COG3383">
    <property type="taxonomic scope" value="Bacteria"/>
</dbReference>
<evidence type="ECO:0000259" key="7">
    <source>
        <dbReference type="PROSITE" id="PS51379"/>
    </source>
</evidence>
<reference evidence="9" key="1">
    <citation type="submission" date="2009-10" db="EMBL/GenBank/DDBJ databases">
        <authorList>
            <person name="Weinstock G."/>
            <person name="Sodergren E."/>
            <person name="Clifton S."/>
            <person name="Fulton L."/>
            <person name="Fulton B."/>
            <person name="Courtney L."/>
            <person name="Fronick C."/>
            <person name="Harrison M."/>
            <person name="Strong C."/>
            <person name="Farmer C."/>
            <person name="Delahaunty K."/>
            <person name="Markovic C."/>
            <person name="Hall O."/>
            <person name="Minx P."/>
            <person name="Tomlinson C."/>
            <person name="Mitreva M."/>
            <person name="Nelson J."/>
            <person name="Hou S."/>
            <person name="Wollam A."/>
            <person name="Pepin K.H."/>
            <person name="Johnson M."/>
            <person name="Bhonagiri V."/>
            <person name="Nash W.E."/>
            <person name="Warren W."/>
            <person name="Chinwalla A."/>
            <person name="Mardis E.R."/>
            <person name="Wilson R.K."/>
        </authorList>
    </citation>
    <scope>NUCLEOTIDE SEQUENCE [LARGE SCALE GENOMIC DNA]</scope>
    <source>
        <strain evidence="9">ATCC 700122</strain>
    </source>
</reference>
<dbReference type="InterPro" id="IPR036991">
    <property type="entry name" value="Fe_hydrogenase_ssu_sf"/>
</dbReference>
<evidence type="ECO:0000256" key="4">
    <source>
        <dbReference type="ARBA" id="ARBA00023004"/>
    </source>
</evidence>
<dbReference type="PANTHER" id="PTHR11615">
    <property type="entry name" value="NITRATE, FORMATE, IRON DEHYDROGENASE"/>
    <property type="match status" value="1"/>
</dbReference>
<keyword evidence="1" id="KW-0004">4Fe-4S</keyword>
<dbReference type="InterPro" id="IPR017896">
    <property type="entry name" value="4Fe4S_Fe-S-bd"/>
</dbReference>
<dbReference type="InterPro" id="IPR019574">
    <property type="entry name" value="NADH_UbQ_OxRdtase_Gsu_4Fe4S-bd"/>
</dbReference>
<feature type="domain" description="4Fe-4S ferredoxin-type" evidence="7">
    <location>
        <begin position="137"/>
        <end position="166"/>
    </location>
</feature>
<keyword evidence="4" id="KW-0408">Iron</keyword>
<dbReference type="InterPro" id="IPR001041">
    <property type="entry name" value="2Fe-2S_ferredoxin-type"/>
</dbReference>
<sequence length="573" mass="61855">MVRLTIDGTPVSVPEGTTILNAAREAGITIPTLCELKGLNEIGACRVCVVKVEGEDRFPASCTTPVAEGMEVRTNTPEVVTARRSNVKMILSEHRSECTSCLRADTCALQQISRDLGAWNLPFPSNQTKAGDWDHDFPLRRDSSKCIKCMRCVSVCEKNQHCAVWDFTGTGPHMKVTVREGLPIADAGCSLCGQCITHCPTGALTARADIHRVMEALMDPTVETVVQIAPAVRTSWGEGVGLDRTLATQGRMAAAARRLGFDRVFDTDFGADLTIMEEASEFVEYVKAGKKRPMFTSCCPGWVRFALQHYPDFAPQLSTSKSPHQMLGATIKNTLREQAEAEGRKLFTISIMPCVAKKYEAGVPQLSTEGGTDVDAVLTVREFDRMLRMFSIDCASLPEEGFDHPLGTSTGAGTIFGRTGGVMEAALRTAAYLITGTTLPIEATDCTAATPEEPWTSKTLDVGGMEVRIAIASGLENASKLLDALAADEVEFDFVEVMACPGGCVGGGGQPIAFNQELAKERAAVLNALDGADVLRMSHENPDVQKLYADWIGEPLSPTAEAWLHTDQLAWDI</sequence>
<dbReference type="InterPro" id="IPR050340">
    <property type="entry name" value="Cytosolic_Fe-S_CAF"/>
</dbReference>
<dbReference type="InterPro" id="IPR017900">
    <property type="entry name" value="4Fe4S_Fe_S_CS"/>
</dbReference>
<dbReference type="STRING" id="649764.HMPREF0762_00064"/>
<organism evidence="9 10">
    <name type="scientific">Slackia exigua (strain ATCC 700122 / DSM 15923 / CIP 105133 / JCM 11022 / KCTC 5966 / S-7)</name>
    <dbReference type="NCBI Taxonomy" id="649764"/>
    <lineage>
        <taxon>Bacteria</taxon>
        <taxon>Bacillati</taxon>
        <taxon>Actinomycetota</taxon>
        <taxon>Coriobacteriia</taxon>
        <taxon>Eggerthellales</taxon>
        <taxon>Eggerthellaceae</taxon>
        <taxon>Slackia</taxon>
    </lineage>
</organism>
<dbReference type="GO" id="GO:0008901">
    <property type="term" value="F:ferredoxin hydrogenase activity"/>
    <property type="evidence" value="ECO:0007669"/>
    <property type="project" value="InterPro"/>
</dbReference>
<accession>D0WE39</accession>
<dbReference type="InterPro" id="IPR013352">
    <property type="entry name" value="Fe_hydrogenase_subset"/>
</dbReference>
<keyword evidence="10" id="KW-1185">Reference proteome</keyword>
<dbReference type="FunFam" id="3.30.70.20:FF:000035">
    <property type="entry name" value="Iron hydrogenase 1"/>
    <property type="match status" value="1"/>
</dbReference>
<dbReference type="Gene3D" id="3.40.950.10">
    <property type="entry name" value="Fe-only Hydrogenase (Larger Subunit), Chain L, domain 3"/>
    <property type="match status" value="1"/>
</dbReference>
<dbReference type="Gene3D" id="4.10.260.20">
    <property type="entry name" value="Iron hydrogenase, small subunit"/>
    <property type="match status" value="1"/>
</dbReference>
<protein>
    <submittedName>
        <fullName evidence="9">Hydrogenase, Fe-only</fullName>
        <ecNumber evidence="9">1.12.-.-</ecNumber>
    </submittedName>
</protein>
<name>D0WE39_SLAES</name>